<evidence type="ECO:0000313" key="1">
    <source>
        <dbReference type="EMBL" id="AQK84011.1"/>
    </source>
</evidence>
<name>A0A1D6LXX1_MAIZE</name>
<dbReference type="EMBL" id="CM000782">
    <property type="protein sequence ID" value="AQK84000.1"/>
    <property type="molecule type" value="Genomic_DNA"/>
</dbReference>
<accession>A0A1D6LXX1</accession>
<dbReference type="EMBL" id="CM000782">
    <property type="protein sequence ID" value="AQK84012.1"/>
    <property type="molecule type" value="Genomic_DNA"/>
</dbReference>
<dbReference type="EMBL" id="CM000782">
    <property type="protein sequence ID" value="AQK84004.1"/>
    <property type="molecule type" value="Genomic_DNA"/>
</dbReference>
<reference evidence="1" key="1">
    <citation type="submission" date="2015-12" db="EMBL/GenBank/DDBJ databases">
        <title>Update maize B73 reference genome by single molecule sequencing technologies.</title>
        <authorList>
            <consortium name="Maize Genome Sequencing Project"/>
            <person name="Ware D."/>
        </authorList>
    </citation>
    <scope>NUCLEOTIDE SEQUENCE</scope>
    <source>
        <tissue evidence="1">Seedling</tissue>
    </source>
</reference>
<organism evidence="1">
    <name type="scientific">Zea mays</name>
    <name type="common">Maize</name>
    <dbReference type="NCBI Taxonomy" id="4577"/>
    <lineage>
        <taxon>Eukaryota</taxon>
        <taxon>Viridiplantae</taxon>
        <taxon>Streptophyta</taxon>
        <taxon>Embryophyta</taxon>
        <taxon>Tracheophyta</taxon>
        <taxon>Spermatophyta</taxon>
        <taxon>Magnoliopsida</taxon>
        <taxon>Liliopsida</taxon>
        <taxon>Poales</taxon>
        <taxon>Poaceae</taxon>
        <taxon>PACMAD clade</taxon>
        <taxon>Panicoideae</taxon>
        <taxon>Andropogonodae</taxon>
        <taxon>Andropogoneae</taxon>
        <taxon>Tripsacinae</taxon>
        <taxon>Zea</taxon>
    </lineage>
</organism>
<dbReference type="EMBL" id="CM000782">
    <property type="protein sequence ID" value="AQK84011.1"/>
    <property type="molecule type" value="Genomic_DNA"/>
</dbReference>
<dbReference type="EMBL" id="CM000782">
    <property type="protein sequence ID" value="AQK84007.1"/>
    <property type="molecule type" value="Genomic_DNA"/>
</dbReference>
<protein>
    <submittedName>
        <fullName evidence="1">Uncharacterized protein</fullName>
    </submittedName>
</protein>
<dbReference type="EMBL" id="CM000782">
    <property type="protein sequence ID" value="AQK83999.1"/>
    <property type="molecule type" value="Genomic_DNA"/>
</dbReference>
<dbReference type="EMBL" id="CM000782">
    <property type="protein sequence ID" value="AQK84008.1"/>
    <property type="molecule type" value="Genomic_DNA"/>
</dbReference>
<proteinExistence type="predicted"/>
<dbReference type="EMBL" id="CM000782">
    <property type="protein sequence ID" value="AQK84002.1"/>
    <property type="molecule type" value="Genomic_DNA"/>
</dbReference>
<gene>
    <name evidence="1" type="ORF">ZEAMMB73_Zm00001d037448</name>
</gene>
<dbReference type="EMBL" id="CM000782">
    <property type="protein sequence ID" value="AQK83998.1"/>
    <property type="molecule type" value="Genomic_DNA"/>
</dbReference>
<dbReference type="AlphaFoldDB" id="A0A1D6LXX1"/>
<sequence length="34" mass="3895">MEPFRVAPSMCSTKVGSMNGLANRDVWRRQISRI</sequence>
<dbReference type="EMBL" id="CM000782">
    <property type="protein sequence ID" value="AQK84009.1"/>
    <property type="molecule type" value="Genomic_DNA"/>
</dbReference>
<dbReference type="EMBL" id="CM000782">
    <property type="protein sequence ID" value="AQK84005.1"/>
    <property type="molecule type" value="Genomic_DNA"/>
</dbReference>